<gene>
    <name evidence="1" type="ORF">R3P38DRAFT_3168294</name>
</gene>
<protein>
    <submittedName>
        <fullName evidence="1">Uncharacterized protein</fullName>
    </submittedName>
</protein>
<evidence type="ECO:0000313" key="2">
    <source>
        <dbReference type="Proteomes" id="UP001362999"/>
    </source>
</evidence>
<sequence>MLSSIPNFCVPFVLSMLRRRLTMANRDIATLPTNHVRLRFRYSVDEQNLIRLRFSANQRPLSFPRQLTAHPPLATPSESSFVAGNSFWRVVAGATTAVGCDAEMRGTELSRKPCGMEDWMGKREMGYSFCGALDITNGTNITITPVAISRANTGRCAFVAMARCSDARVPASRPDRELSVSKQ</sequence>
<name>A0AAW0E5D3_9AGAR</name>
<proteinExistence type="predicted"/>
<comment type="caution">
    <text evidence="1">The sequence shown here is derived from an EMBL/GenBank/DDBJ whole genome shotgun (WGS) entry which is preliminary data.</text>
</comment>
<accession>A0AAW0E5D3</accession>
<dbReference type="AlphaFoldDB" id="A0AAW0E5D3"/>
<evidence type="ECO:0000313" key="1">
    <source>
        <dbReference type="EMBL" id="KAK7059843.1"/>
    </source>
</evidence>
<organism evidence="1 2">
    <name type="scientific">Favolaschia claudopus</name>
    <dbReference type="NCBI Taxonomy" id="2862362"/>
    <lineage>
        <taxon>Eukaryota</taxon>
        <taxon>Fungi</taxon>
        <taxon>Dikarya</taxon>
        <taxon>Basidiomycota</taxon>
        <taxon>Agaricomycotina</taxon>
        <taxon>Agaricomycetes</taxon>
        <taxon>Agaricomycetidae</taxon>
        <taxon>Agaricales</taxon>
        <taxon>Marasmiineae</taxon>
        <taxon>Mycenaceae</taxon>
        <taxon>Favolaschia</taxon>
    </lineage>
</organism>
<reference evidence="1 2" key="1">
    <citation type="journal article" date="2024" name="J Genomics">
        <title>Draft genome sequencing and assembly of Favolaschia claudopus CIRM-BRFM 2984 isolated from oak limbs.</title>
        <authorList>
            <person name="Navarro D."/>
            <person name="Drula E."/>
            <person name="Chaduli D."/>
            <person name="Cazenave R."/>
            <person name="Ahrendt S."/>
            <person name="Wang J."/>
            <person name="Lipzen A."/>
            <person name="Daum C."/>
            <person name="Barry K."/>
            <person name="Grigoriev I.V."/>
            <person name="Favel A."/>
            <person name="Rosso M.N."/>
            <person name="Martin F."/>
        </authorList>
    </citation>
    <scope>NUCLEOTIDE SEQUENCE [LARGE SCALE GENOMIC DNA]</scope>
    <source>
        <strain evidence="1 2">CIRM-BRFM 2984</strain>
    </source>
</reference>
<dbReference type="EMBL" id="JAWWNJ010000003">
    <property type="protein sequence ID" value="KAK7059843.1"/>
    <property type="molecule type" value="Genomic_DNA"/>
</dbReference>
<dbReference type="Proteomes" id="UP001362999">
    <property type="component" value="Unassembled WGS sequence"/>
</dbReference>
<keyword evidence="2" id="KW-1185">Reference proteome</keyword>